<evidence type="ECO:0000313" key="3">
    <source>
        <dbReference type="EMBL" id="KTT70210.1"/>
    </source>
</evidence>
<dbReference type="PROSITE" id="PS50234">
    <property type="entry name" value="VWFA"/>
    <property type="match status" value="1"/>
</dbReference>
<dbReference type="RefSeq" id="WP_058756379.1">
    <property type="nucleotide sequence ID" value="NZ_LDTB01000056.1"/>
</dbReference>
<organism evidence="3 4">
    <name type="scientific">Sphingomonas endophytica</name>
    <dbReference type="NCBI Taxonomy" id="869719"/>
    <lineage>
        <taxon>Bacteria</taxon>
        <taxon>Pseudomonadati</taxon>
        <taxon>Pseudomonadota</taxon>
        <taxon>Alphaproteobacteria</taxon>
        <taxon>Sphingomonadales</taxon>
        <taxon>Sphingomonadaceae</taxon>
        <taxon>Sphingomonas</taxon>
    </lineage>
</organism>
<dbReference type="Gene3D" id="3.40.50.410">
    <property type="entry name" value="von Willebrand factor, type A domain"/>
    <property type="match status" value="1"/>
</dbReference>
<dbReference type="SUPFAM" id="SSF53300">
    <property type="entry name" value="vWA-like"/>
    <property type="match status" value="1"/>
</dbReference>
<dbReference type="Proteomes" id="UP000074310">
    <property type="component" value="Unassembled WGS sequence"/>
</dbReference>
<dbReference type="SMART" id="SM00327">
    <property type="entry name" value="VWA"/>
    <property type="match status" value="1"/>
</dbReference>
<feature type="chain" id="PRO_5007548014" description="VWFA domain-containing protein" evidence="1">
    <location>
        <begin position="24"/>
        <end position="240"/>
    </location>
</feature>
<dbReference type="NCBIfam" id="NF035944">
    <property type="entry name" value="PEPxxWA-CTERM"/>
    <property type="match status" value="1"/>
</dbReference>
<feature type="domain" description="VWFA" evidence="2">
    <location>
        <begin position="27"/>
        <end position="169"/>
    </location>
</feature>
<dbReference type="InterPro" id="IPR050525">
    <property type="entry name" value="ECM_Assembly_Org"/>
</dbReference>
<evidence type="ECO:0000256" key="1">
    <source>
        <dbReference type="SAM" id="SignalP"/>
    </source>
</evidence>
<dbReference type="Pfam" id="PF06707">
    <property type="entry name" value="DUF1194"/>
    <property type="match status" value="1"/>
</dbReference>
<dbReference type="NCBIfam" id="TIGR02595">
    <property type="entry name" value="PEP_CTERM"/>
    <property type="match status" value="1"/>
</dbReference>
<dbReference type="PRINTS" id="PR00453">
    <property type="entry name" value="VWFADOMAIN"/>
</dbReference>
<dbReference type="AlphaFoldDB" id="A0A147HYY0"/>
<evidence type="ECO:0000259" key="2">
    <source>
        <dbReference type="PROSITE" id="PS50234"/>
    </source>
</evidence>
<evidence type="ECO:0000313" key="4">
    <source>
        <dbReference type="Proteomes" id="UP000074310"/>
    </source>
</evidence>
<dbReference type="InterPro" id="IPR002035">
    <property type="entry name" value="VWF_A"/>
</dbReference>
<dbReference type="PANTHER" id="PTHR24020:SF20">
    <property type="entry name" value="PH DOMAIN-CONTAINING PROTEIN"/>
    <property type="match status" value="1"/>
</dbReference>
<name>A0A147HYY0_9SPHN</name>
<dbReference type="PATRIC" id="fig|869719.3.peg.2584"/>
<dbReference type="PANTHER" id="PTHR24020">
    <property type="entry name" value="COLLAGEN ALPHA"/>
    <property type="match status" value="1"/>
</dbReference>
<protein>
    <recommendedName>
        <fullName evidence="2">VWFA domain-containing protein</fullName>
    </recommendedName>
</protein>
<proteinExistence type="predicted"/>
<reference evidence="3 4" key="1">
    <citation type="journal article" date="2016" name="Front. Microbiol.">
        <title>Genomic Resource of Rice Seed Associated Bacteria.</title>
        <authorList>
            <person name="Midha S."/>
            <person name="Bansal K."/>
            <person name="Sharma S."/>
            <person name="Kumar N."/>
            <person name="Patil P.P."/>
            <person name="Chaudhry V."/>
            <person name="Patil P.B."/>
        </authorList>
    </citation>
    <scope>NUCLEOTIDE SEQUENCE [LARGE SCALE GENOMIC DNA]</scope>
    <source>
        <strain evidence="3 4">NS334</strain>
    </source>
</reference>
<gene>
    <name evidence="3" type="ORF">NS334_12985</name>
</gene>
<dbReference type="InterPro" id="IPR013424">
    <property type="entry name" value="Ice-binding_C"/>
</dbReference>
<sequence>MSKMSISAGIAALGLMIGAPAQAAKLELGLAIDESGSITSSDFNLQKQGYIAALSDPTVLPLDGSVAIGVVKFSSNVVTVFTMQEITSANFASLKAALAAMQQRGGGTNIGAAITTLTDQIFGNAIQSDRQVIDVSTDGEDNGGSLASAQQAALAKGLDQINCLGIGAGARCAPVQAGVGSFSINANFNTFEDALRRKIKIEVSGGVPEPATWAMMIMGFGVVGAAMRRRRVALPIARQA</sequence>
<dbReference type="InterPro" id="IPR010607">
    <property type="entry name" value="DUF1194"/>
</dbReference>
<comment type="caution">
    <text evidence="3">The sequence shown here is derived from an EMBL/GenBank/DDBJ whole genome shotgun (WGS) entry which is preliminary data.</text>
</comment>
<dbReference type="OrthoDB" id="9792179at2"/>
<dbReference type="Pfam" id="PF07589">
    <property type="entry name" value="PEP-CTERM"/>
    <property type="match status" value="1"/>
</dbReference>
<keyword evidence="1" id="KW-0732">Signal</keyword>
<accession>A0A147HYY0</accession>
<feature type="signal peptide" evidence="1">
    <location>
        <begin position="1"/>
        <end position="23"/>
    </location>
</feature>
<keyword evidence="4" id="KW-1185">Reference proteome</keyword>
<dbReference type="InterPro" id="IPR036465">
    <property type="entry name" value="vWFA_dom_sf"/>
</dbReference>
<dbReference type="CDD" id="cd00198">
    <property type="entry name" value="vWFA"/>
    <property type="match status" value="1"/>
</dbReference>
<dbReference type="EMBL" id="LDTB01000056">
    <property type="protein sequence ID" value="KTT70210.1"/>
    <property type="molecule type" value="Genomic_DNA"/>
</dbReference>